<dbReference type="GO" id="GO:0046654">
    <property type="term" value="P:tetrahydrofolate biosynthetic process"/>
    <property type="evidence" value="ECO:0007669"/>
    <property type="project" value="UniProtKB-UniRule"/>
</dbReference>
<dbReference type="Pfam" id="PF02649">
    <property type="entry name" value="GCHY-1"/>
    <property type="match status" value="1"/>
</dbReference>
<dbReference type="HAMAP" id="MF_01527_B">
    <property type="entry name" value="GTP_cyclohydrol_B"/>
    <property type="match status" value="1"/>
</dbReference>
<dbReference type="AlphaFoldDB" id="A0A932HYB8"/>
<evidence type="ECO:0000313" key="4">
    <source>
        <dbReference type="Proteomes" id="UP000782312"/>
    </source>
</evidence>
<comment type="function">
    <text evidence="2">Converts GTP to 7,8-dihydroneopterin triphosphate.</text>
</comment>
<dbReference type="EMBL" id="JACPUR010000001">
    <property type="protein sequence ID" value="MBI3126096.1"/>
    <property type="molecule type" value="Genomic_DNA"/>
</dbReference>
<dbReference type="PANTHER" id="PTHR36445:SF1">
    <property type="entry name" value="GTP CYCLOHYDROLASE MPTA"/>
    <property type="match status" value="1"/>
</dbReference>
<dbReference type="GO" id="GO:0003934">
    <property type="term" value="F:GTP cyclohydrolase I activity"/>
    <property type="evidence" value="ECO:0007669"/>
    <property type="project" value="UniProtKB-UniRule"/>
</dbReference>
<protein>
    <recommendedName>
        <fullName evidence="2">GTP cyclohydrolase FolE2</fullName>
        <ecNumber evidence="2">3.5.4.16</ecNumber>
    </recommendedName>
</protein>
<dbReference type="Gene3D" id="3.10.270.10">
    <property type="entry name" value="Urate Oxidase"/>
    <property type="match status" value="1"/>
</dbReference>
<dbReference type="Proteomes" id="UP000782312">
    <property type="component" value="Unassembled WGS sequence"/>
</dbReference>
<proteinExistence type="inferred from homology"/>
<evidence type="ECO:0000256" key="2">
    <source>
        <dbReference type="HAMAP-Rule" id="MF_01527"/>
    </source>
</evidence>
<comment type="pathway">
    <text evidence="2">Cofactor biosynthesis; 7,8-dihydroneopterin triphosphate biosynthesis; 7,8-dihydroneopterin triphosphate from GTP: step 1/1.</text>
</comment>
<comment type="catalytic activity">
    <reaction evidence="2">
        <text>GTP + H2O = 7,8-dihydroneopterin 3'-triphosphate + formate + H(+)</text>
        <dbReference type="Rhea" id="RHEA:17473"/>
        <dbReference type="ChEBI" id="CHEBI:15377"/>
        <dbReference type="ChEBI" id="CHEBI:15378"/>
        <dbReference type="ChEBI" id="CHEBI:15740"/>
        <dbReference type="ChEBI" id="CHEBI:37565"/>
        <dbReference type="ChEBI" id="CHEBI:58462"/>
        <dbReference type="EC" id="3.5.4.16"/>
    </reaction>
</comment>
<evidence type="ECO:0000256" key="1">
    <source>
        <dbReference type="ARBA" id="ARBA00022801"/>
    </source>
</evidence>
<feature type="site" description="May be catalytically important" evidence="2">
    <location>
        <position position="154"/>
    </location>
</feature>
<dbReference type="EC" id="3.5.4.16" evidence="2"/>
<comment type="similarity">
    <text evidence="2">Belongs to the GTP cyclohydrolase IV family.</text>
</comment>
<dbReference type="NCBIfam" id="NF010200">
    <property type="entry name" value="PRK13674.1-1"/>
    <property type="match status" value="1"/>
</dbReference>
<dbReference type="InterPro" id="IPR022838">
    <property type="entry name" value="GTP_cyclohydrolase_FolE2"/>
</dbReference>
<dbReference type="InterPro" id="IPR003801">
    <property type="entry name" value="GTP_cyclohydrolase_FolE2/MptA"/>
</dbReference>
<comment type="caution">
    <text evidence="3">The sequence shown here is derived from an EMBL/GenBank/DDBJ whole genome shotgun (WGS) entry which is preliminary data.</text>
</comment>
<accession>A0A932HYB8</accession>
<organism evidence="3 4">
    <name type="scientific">Tectimicrobiota bacterium</name>
    <dbReference type="NCBI Taxonomy" id="2528274"/>
    <lineage>
        <taxon>Bacteria</taxon>
        <taxon>Pseudomonadati</taxon>
        <taxon>Nitrospinota/Tectimicrobiota group</taxon>
        <taxon>Candidatus Tectimicrobiota</taxon>
    </lineage>
</organism>
<sequence>MPEIPLESAELADVQGGSDFRNVKIDKVGVKDIRYPIVVRDRAKKSQHTVGTINMYVDLPHQFKGTHMSRFLEVLNEHRGVVGVEHVRGILAAILQRLDARTAHFEVSFPYFMERDAPVTGASGMMAYECGFDASAGAVDDFVLSVKVNVATLCPCSKEISTRGAHNQRGNIHVKVRFEGELWIEELVEIAEESGSCALYPILKREDEKFVTEKAFDNPRFVEDVVRETAIRLRRDPRIRWFQVHVENFESIHDHNAYAFVEEWRKPPKMG</sequence>
<reference evidence="3" key="1">
    <citation type="submission" date="2020-07" db="EMBL/GenBank/DDBJ databases">
        <title>Huge and variable diversity of episymbiotic CPR bacteria and DPANN archaea in groundwater ecosystems.</title>
        <authorList>
            <person name="He C.Y."/>
            <person name="Keren R."/>
            <person name="Whittaker M."/>
            <person name="Farag I.F."/>
            <person name="Doudna J."/>
            <person name="Cate J.H.D."/>
            <person name="Banfield J.F."/>
        </authorList>
    </citation>
    <scope>NUCLEOTIDE SEQUENCE</scope>
    <source>
        <strain evidence="3">NC_groundwater_763_Ag_S-0.2um_68_21</strain>
    </source>
</reference>
<evidence type="ECO:0000313" key="3">
    <source>
        <dbReference type="EMBL" id="MBI3126096.1"/>
    </source>
</evidence>
<gene>
    <name evidence="2" type="primary">folE2</name>
    <name evidence="3" type="ORF">HYZ11_00640</name>
</gene>
<dbReference type="PANTHER" id="PTHR36445">
    <property type="entry name" value="GTP CYCLOHYDROLASE MPTA"/>
    <property type="match status" value="1"/>
</dbReference>
<keyword evidence="1 2" id="KW-0378">Hydrolase</keyword>
<name>A0A932HYB8_UNCTE</name>